<feature type="coiled-coil region" evidence="10">
    <location>
        <begin position="378"/>
        <end position="407"/>
    </location>
</feature>
<evidence type="ECO:0000256" key="5">
    <source>
        <dbReference type="ARBA" id="ARBA00022553"/>
    </source>
</evidence>
<evidence type="ECO:0000256" key="3">
    <source>
        <dbReference type="ARBA" id="ARBA00012438"/>
    </source>
</evidence>
<accession>A0ABP3WIU5</accession>
<dbReference type="Gene3D" id="1.25.40.10">
    <property type="entry name" value="Tetratricopeptide repeat domain"/>
    <property type="match status" value="2"/>
</dbReference>
<dbReference type="InterPro" id="IPR036097">
    <property type="entry name" value="HisK_dim/P_sf"/>
</dbReference>
<gene>
    <name evidence="13" type="ORF">GCM10009111_27690</name>
</gene>
<dbReference type="PANTHER" id="PTHR44936">
    <property type="entry name" value="SENSOR PROTEIN CREC"/>
    <property type="match status" value="1"/>
</dbReference>
<evidence type="ECO:0000313" key="13">
    <source>
        <dbReference type="EMBL" id="GAA0821136.1"/>
    </source>
</evidence>
<keyword evidence="9" id="KW-0067">ATP-binding</keyword>
<dbReference type="InterPro" id="IPR036890">
    <property type="entry name" value="HATPase_C_sf"/>
</dbReference>
<reference evidence="14" key="1">
    <citation type="journal article" date="2019" name="Int. J. Syst. Evol. Microbiol.">
        <title>The Global Catalogue of Microorganisms (GCM) 10K type strain sequencing project: providing services to taxonomists for standard genome sequencing and annotation.</title>
        <authorList>
            <consortium name="The Broad Institute Genomics Platform"/>
            <consortium name="The Broad Institute Genome Sequencing Center for Infectious Disease"/>
            <person name="Wu L."/>
            <person name="Ma J."/>
        </authorList>
    </citation>
    <scope>NUCLEOTIDE SEQUENCE [LARGE SCALE GENOMIC DNA]</scope>
    <source>
        <strain evidence="14">JCM 15608</strain>
    </source>
</reference>
<evidence type="ECO:0000256" key="8">
    <source>
        <dbReference type="ARBA" id="ARBA00022777"/>
    </source>
</evidence>
<evidence type="ECO:0000313" key="14">
    <source>
        <dbReference type="Proteomes" id="UP001500021"/>
    </source>
</evidence>
<dbReference type="Proteomes" id="UP001500021">
    <property type="component" value="Unassembled WGS sequence"/>
</dbReference>
<feature type="transmembrane region" description="Helical" evidence="11">
    <location>
        <begin position="412"/>
        <end position="431"/>
    </location>
</feature>
<dbReference type="Gene3D" id="3.30.565.10">
    <property type="entry name" value="Histidine kinase-like ATPase, C-terminal domain"/>
    <property type="match status" value="1"/>
</dbReference>
<keyword evidence="11" id="KW-0472">Membrane</keyword>
<dbReference type="SUPFAM" id="SSF55874">
    <property type="entry name" value="ATPase domain of HSP90 chaperone/DNA topoisomerase II/histidine kinase"/>
    <property type="match status" value="1"/>
</dbReference>
<dbReference type="SMART" id="SM00387">
    <property type="entry name" value="HATPase_c"/>
    <property type="match status" value="1"/>
</dbReference>
<evidence type="ECO:0000256" key="10">
    <source>
        <dbReference type="SAM" id="Coils"/>
    </source>
</evidence>
<dbReference type="Pfam" id="PF02518">
    <property type="entry name" value="HATPase_c"/>
    <property type="match status" value="1"/>
</dbReference>
<keyword evidence="11" id="KW-0812">Transmembrane</keyword>
<dbReference type="InterPro" id="IPR005467">
    <property type="entry name" value="His_kinase_dom"/>
</dbReference>
<organism evidence="13 14">
    <name type="scientific">Colwellia asteriadis</name>
    <dbReference type="NCBI Taxonomy" id="517723"/>
    <lineage>
        <taxon>Bacteria</taxon>
        <taxon>Pseudomonadati</taxon>
        <taxon>Pseudomonadota</taxon>
        <taxon>Gammaproteobacteria</taxon>
        <taxon>Alteromonadales</taxon>
        <taxon>Colwelliaceae</taxon>
        <taxon>Colwellia</taxon>
    </lineage>
</organism>
<evidence type="ECO:0000256" key="9">
    <source>
        <dbReference type="ARBA" id="ARBA00022840"/>
    </source>
</evidence>
<dbReference type="InterPro" id="IPR004358">
    <property type="entry name" value="Sig_transdc_His_kin-like_C"/>
</dbReference>
<evidence type="ECO:0000256" key="1">
    <source>
        <dbReference type="ARBA" id="ARBA00000085"/>
    </source>
</evidence>
<dbReference type="InterPro" id="IPR011990">
    <property type="entry name" value="TPR-like_helical_dom_sf"/>
</dbReference>
<dbReference type="PRINTS" id="PR00344">
    <property type="entry name" value="BCTRLSENSOR"/>
</dbReference>
<keyword evidence="7" id="KW-0547">Nucleotide-binding</keyword>
<dbReference type="Pfam" id="PF13181">
    <property type="entry name" value="TPR_8"/>
    <property type="match status" value="2"/>
</dbReference>
<keyword evidence="11" id="KW-1133">Transmembrane helix</keyword>
<dbReference type="InterPro" id="IPR003661">
    <property type="entry name" value="HisK_dim/P_dom"/>
</dbReference>
<dbReference type="InterPro" id="IPR003594">
    <property type="entry name" value="HATPase_dom"/>
</dbReference>
<keyword evidence="4" id="KW-1003">Cell membrane</keyword>
<dbReference type="InterPro" id="IPR050980">
    <property type="entry name" value="2C_sensor_his_kinase"/>
</dbReference>
<evidence type="ECO:0000256" key="2">
    <source>
        <dbReference type="ARBA" id="ARBA00004651"/>
    </source>
</evidence>
<evidence type="ECO:0000259" key="12">
    <source>
        <dbReference type="PROSITE" id="PS50109"/>
    </source>
</evidence>
<evidence type="ECO:0000256" key="7">
    <source>
        <dbReference type="ARBA" id="ARBA00022741"/>
    </source>
</evidence>
<proteinExistence type="predicted"/>
<dbReference type="PROSITE" id="PS50109">
    <property type="entry name" value="HIS_KIN"/>
    <property type="match status" value="1"/>
</dbReference>
<feature type="domain" description="Histidine kinase" evidence="12">
    <location>
        <begin position="470"/>
        <end position="699"/>
    </location>
</feature>
<keyword evidence="8" id="KW-0418">Kinase</keyword>
<dbReference type="SUPFAM" id="SSF48452">
    <property type="entry name" value="TPR-like"/>
    <property type="match status" value="2"/>
</dbReference>
<dbReference type="SUPFAM" id="SSF47384">
    <property type="entry name" value="Homodimeric domain of signal transducing histidine kinase"/>
    <property type="match status" value="1"/>
</dbReference>
<evidence type="ECO:0000256" key="4">
    <source>
        <dbReference type="ARBA" id="ARBA00022475"/>
    </source>
</evidence>
<dbReference type="SMART" id="SM00028">
    <property type="entry name" value="TPR"/>
    <property type="match status" value="5"/>
</dbReference>
<comment type="caution">
    <text evidence="13">The sequence shown here is derived from an EMBL/GenBank/DDBJ whole genome shotgun (WGS) entry which is preliminary data.</text>
</comment>
<dbReference type="CDD" id="cd00075">
    <property type="entry name" value="HATPase"/>
    <property type="match status" value="1"/>
</dbReference>
<dbReference type="EC" id="2.7.13.3" evidence="3"/>
<comment type="catalytic activity">
    <reaction evidence="1">
        <text>ATP + protein L-histidine = ADP + protein N-phospho-L-histidine.</text>
        <dbReference type="EC" id="2.7.13.3"/>
    </reaction>
</comment>
<dbReference type="PANTHER" id="PTHR44936:SF10">
    <property type="entry name" value="SENSOR PROTEIN RSTB"/>
    <property type="match status" value="1"/>
</dbReference>
<keyword evidence="6" id="KW-0808">Transferase</keyword>
<feature type="coiled-coil region" evidence="10">
    <location>
        <begin position="148"/>
        <end position="175"/>
    </location>
</feature>
<dbReference type="Gene3D" id="1.10.287.130">
    <property type="match status" value="1"/>
</dbReference>
<dbReference type="InterPro" id="IPR019734">
    <property type="entry name" value="TPR_rpt"/>
</dbReference>
<dbReference type="EMBL" id="BAAAFA010000009">
    <property type="protein sequence ID" value="GAA0821136.1"/>
    <property type="molecule type" value="Genomic_DNA"/>
</dbReference>
<comment type="subcellular location">
    <subcellularLocation>
        <location evidence="2">Cell membrane</location>
        <topology evidence="2">Multi-pass membrane protein</topology>
    </subcellularLocation>
</comment>
<sequence length="711" mass="79715">MCHTLFIIYIDLVVFMYQKALLVLFISFISFVSFFYMFAKSSLAEPLSRTDPLTKKEFEQLQSDIRQAYARAPHTALKQVEGILEKVALEPKHYIAFLNYKAWFQLDTNQLSEAMRTLVLYKSKADSPEFPGLMYGYYNISGGIYIQLNLHQQALESLLAALEQAKILNKSLINQTLNNIGNVYLALNRLDEAEKVFTDYSEYAVSVNQPLSEVIAKRNLAETLFLKHEHQKAEQLLIELITLQKEHNFNRYLAKSYLLLGQVKQVKKAYALAINYYGQSLELLTKLNIPDEIIEVYFNLAKNYADMGDDEQAQLYIDKVAAQINSDTNLVFVSEFYQFKSTYLEAKGHYKKAINAYKKHNDAQAQLIKRQGDVNLAKAIAEIDLKVKEAEIAVLTREAQLKEAKAKAFQNLSLAIATSLLVFLLGGYFAIVSIHKKNKRLADALSKLEKTQKHLIEAEKVASLTVLVSGMAHQLNTPIGTIVTANSILEDNLQSVSQQFSDKKLSAASFSQFIESSHSANQLISSNTQRLDQMVNEFKALNVSIEADKPLSELSLQAFLTERMTILQGYLAKKVSFQIQGDEATIVTAPTILGDVIKTLVINAYEHGFKDVEQAAIAIDIKRDLNTVTIAFQDNGSGIDSAILKDIFVPFYSTNIGGNHLGLGLNVVFNAVKYNLFGDIFAEPCQQGARFIITLPIDASSAAQQHRVETI</sequence>
<dbReference type="CDD" id="cd00082">
    <property type="entry name" value="HisKA"/>
    <property type="match status" value="1"/>
</dbReference>
<keyword evidence="14" id="KW-1185">Reference proteome</keyword>
<protein>
    <recommendedName>
        <fullName evidence="3">histidine kinase</fullName>
        <ecNumber evidence="3">2.7.13.3</ecNumber>
    </recommendedName>
</protein>
<evidence type="ECO:0000256" key="11">
    <source>
        <dbReference type="SAM" id="Phobius"/>
    </source>
</evidence>
<keyword evidence="10" id="KW-0175">Coiled coil</keyword>
<keyword evidence="5" id="KW-0597">Phosphoprotein</keyword>
<evidence type="ECO:0000256" key="6">
    <source>
        <dbReference type="ARBA" id="ARBA00022679"/>
    </source>
</evidence>
<feature type="transmembrane region" description="Helical" evidence="11">
    <location>
        <begin position="20"/>
        <end position="39"/>
    </location>
</feature>
<name>A0ABP3WIU5_9GAMM</name>